<dbReference type="GO" id="GO:0016616">
    <property type="term" value="F:oxidoreductase activity, acting on the CH-OH group of donors, NAD or NADP as acceptor"/>
    <property type="evidence" value="ECO:0007669"/>
    <property type="project" value="InterPro"/>
</dbReference>
<feature type="active site" description="Proton acceptor" evidence="3">
    <location>
        <position position="173"/>
    </location>
</feature>
<dbReference type="PANTHER" id="PTHR43237:SF4">
    <property type="entry name" value="NADP-DEPENDENT MALIC ENZYME"/>
    <property type="match status" value="1"/>
</dbReference>
<keyword evidence="2" id="KW-0560">Oxidoreductase</keyword>
<dbReference type="InterPro" id="IPR037062">
    <property type="entry name" value="Malic_N_dom_sf"/>
</dbReference>
<dbReference type="InterPro" id="IPR046346">
    <property type="entry name" value="Aminoacid_DH-like_N_sf"/>
</dbReference>
<proteinExistence type="inferred from homology"/>
<evidence type="ECO:0000313" key="9">
    <source>
        <dbReference type="Proteomes" id="UP000257240"/>
    </source>
</evidence>
<feature type="binding site" evidence="4">
    <location>
        <position position="397"/>
    </location>
    <ligand>
        <name>(S)-malate</name>
        <dbReference type="ChEBI" id="CHEBI:15589"/>
    </ligand>
</feature>
<keyword evidence="5" id="KW-0479">Metal-binding</keyword>
<feature type="active site" description="Proton donor" evidence="3">
    <location>
        <position position="118"/>
    </location>
</feature>
<comment type="similarity">
    <text evidence="1">Belongs to the malic enzymes family.</text>
</comment>
<evidence type="ECO:0000259" key="6">
    <source>
        <dbReference type="SMART" id="SM00919"/>
    </source>
</evidence>
<organism evidence="8 9">
    <name type="scientific">Thermodesulfobacterium commune</name>
    <dbReference type="NCBI Taxonomy" id="1741"/>
    <lineage>
        <taxon>Bacteria</taxon>
        <taxon>Pseudomonadati</taxon>
        <taxon>Thermodesulfobacteriota</taxon>
        <taxon>Thermodesulfobacteria</taxon>
        <taxon>Thermodesulfobacteriales</taxon>
        <taxon>Thermodesulfobacteriaceae</taxon>
        <taxon>Thermodesulfobacterium</taxon>
    </lineage>
</organism>
<feature type="binding site" evidence="5">
    <location>
        <position position="241"/>
    </location>
    <ligand>
        <name>a divalent metal cation</name>
        <dbReference type="ChEBI" id="CHEBI:60240"/>
    </ligand>
</feature>
<dbReference type="InterPro" id="IPR001891">
    <property type="entry name" value="Malic_OxRdtase"/>
</dbReference>
<dbReference type="CDD" id="cd05311">
    <property type="entry name" value="NAD_bind_2_malic_enz"/>
    <property type="match status" value="1"/>
</dbReference>
<dbReference type="SMART" id="SM01274">
    <property type="entry name" value="malic"/>
    <property type="match status" value="1"/>
</dbReference>
<dbReference type="GO" id="GO:0004470">
    <property type="term" value="F:malic enzyme activity"/>
    <property type="evidence" value="ECO:0007669"/>
    <property type="project" value="InterPro"/>
</dbReference>
<dbReference type="GO" id="GO:0046872">
    <property type="term" value="F:metal ion binding"/>
    <property type="evidence" value="ECO:0007669"/>
    <property type="project" value="UniProtKB-KW"/>
</dbReference>
<comment type="cofactor">
    <cofactor evidence="5">
        <name>Mg(2+)</name>
        <dbReference type="ChEBI" id="CHEBI:18420"/>
    </cofactor>
    <cofactor evidence="5">
        <name>Mn(2+)</name>
        <dbReference type="ChEBI" id="CHEBI:29035"/>
    </cofactor>
    <text evidence="5">Divalent metal cations. Prefers magnesium or manganese.</text>
</comment>
<evidence type="ECO:0000256" key="5">
    <source>
        <dbReference type="PIRSR" id="PIRSR000106-3"/>
    </source>
</evidence>
<comment type="caution">
    <text evidence="8">The sequence shown here is derived from an EMBL/GenBank/DDBJ whole genome shotgun (WGS) entry which is preliminary data.</text>
</comment>
<dbReference type="Gene3D" id="3.40.50.10380">
    <property type="entry name" value="Malic enzyme, N-terminal domain"/>
    <property type="match status" value="1"/>
</dbReference>
<feature type="binding site" evidence="5">
    <location>
        <position position="215"/>
    </location>
    <ligand>
        <name>a divalent metal cation</name>
        <dbReference type="ChEBI" id="CHEBI:60240"/>
    </ligand>
</feature>
<gene>
    <name evidence="8" type="ORF">DCE01_03890</name>
</gene>
<dbReference type="InterPro" id="IPR036291">
    <property type="entry name" value="NAD(P)-bd_dom_sf"/>
</dbReference>
<dbReference type="InterPro" id="IPR051674">
    <property type="entry name" value="Malate_Decarboxylase"/>
</dbReference>
<accession>A0A3B8N6M8</accession>
<evidence type="ECO:0000256" key="1">
    <source>
        <dbReference type="ARBA" id="ARBA00008785"/>
    </source>
</evidence>
<dbReference type="EMBL" id="DLVE01000052">
    <property type="protein sequence ID" value="HAA83908.1"/>
    <property type="molecule type" value="Genomic_DNA"/>
</dbReference>
<evidence type="ECO:0000259" key="7">
    <source>
        <dbReference type="SMART" id="SM01274"/>
    </source>
</evidence>
<dbReference type="InterPro" id="IPR012302">
    <property type="entry name" value="Malic_NAD-bd"/>
</dbReference>
<dbReference type="Pfam" id="PF00390">
    <property type="entry name" value="malic"/>
    <property type="match status" value="1"/>
</dbReference>
<feature type="domain" description="Malic enzyme NAD-binding" evidence="6">
    <location>
        <begin position="242"/>
        <end position="465"/>
    </location>
</feature>
<dbReference type="PIRSF" id="PIRSF000106">
    <property type="entry name" value="ME"/>
    <property type="match status" value="1"/>
</dbReference>
<dbReference type="AlphaFoldDB" id="A0A3B8N6M8"/>
<sequence length="472" mass="52310">MTKNLDRVCFSGFSFRVKLEMPNLLGKFGEIVGRLNRYGCEIGSSSLLRVSKDKVIREIEIICFEERQRQQIIKALKELKDIKVLKVIDKTFELHEGGKIEIVNRVQIKDQNTLAEVYTPGVAKVCLHLKDHPEEIYRYTIKGHTIAVITDGSAVLGLGNIGPLASLPVMEGKCMLFKEFAGLDAFPLAVSTQDVDEFVEVVKQVSLVFGGINLEDISAPRCFEIEKRLWQELEVPVVHDDQHGTAIVVLAGLINVERLLGKSLRDMKIVISGAGASAIGTARLLLRYGVKNLILCDSYGAIYQGRKERMNPYKEEIASLTNPERLKGTLSDVLVGADIFIGLSAPNILKPEDLKAMAQDRVVFALANPDPEISPEIALPLVRVLATGRSDYPNQINNALAFPGLFKGLLEAKAKKVDEEIFIEAAKAIAYVIKEDELKEDYIIPSIFDKRVVRAVAQAVFKKLTKPSKSLN</sequence>
<dbReference type="SUPFAM" id="SSF53223">
    <property type="entry name" value="Aminoacid dehydrogenase-like, N-terminal domain"/>
    <property type="match status" value="1"/>
</dbReference>
<feature type="domain" description="Malic enzyme N-terminal" evidence="7">
    <location>
        <begin position="97"/>
        <end position="230"/>
    </location>
</feature>
<evidence type="ECO:0000256" key="2">
    <source>
        <dbReference type="ARBA" id="ARBA00023002"/>
    </source>
</evidence>
<dbReference type="Pfam" id="PF03949">
    <property type="entry name" value="Malic_M"/>
    <property type="match status" value="1"/>
</dbReference>
<dbReference type="Gene3D" id="3.40.50.720">
    <property type="entry name" value="NAD(P)-binding Rossmann-like Domain"/>
    <property type="match status" value="1"/>
</dbReference>
<dbReference type="GO" id="GO:0051287">
    <property type="term" value="F:NAD binding"/>
    <property type="evidence" value="ECO:0007669"/>
    <property type="project" value="InterPro"/>
</dbReference>
<protein>
    <submittedName>
        <fullName evidence="8">NAD-dependent malic enzyme</fullName>
    </submittedName>
</protein>
<dbReference type="SUPFAM" id="SSF51735">
    <property type="entry name" value="NAD(P)-binding Rossmann-fold domains"/>
    <property type="match status" value="1"/>
</dbReference>
<evidence type="ECO:0000256" key="4">
    <source>
        <dbReference type="PIRSR" id="PIRSR000106-2"/>
    </source>
</evidence>
<dbReference type="SMART" id="SM00919">
    <property type="entry name" value="Malic_M"/>
    <property type="match status" value="1"/>
</dbReference>
<dbReference type="Proteomes" id="UP000257240">
    <property type="component" value="Unassembled WGS sequence"/>
</dbReference>
<feature type="binding site" evidence="5">
    <location>
        <position position="216"/>
    </location>
    <ligand>
        <name>a divalent metal cation</name>
        <dbReference type="ChEBI" id="CHEBI:60240"/>
    </ligand>
</feature>
<name>A0A3B8N6M8_9BACT</name>
<evidence type="ECO:0000313" key="8">
    <source>
        <dbReference type="EMBL" id="HAA83908.1"/>
    </source>
</evidence>
<feature type="binding site" evidence="4">
    <location>
        <position position="368"/>
    </location>
    <ligand>
        <name>(S)-malate</name>
        <dbReference type="ChEBI" id="CHEBI:15589"/>
    </ligand>
</feature>
<evidence type="ECO:0000256" key="3">
    <source>
        <dbReference type="PIRSR" id="PIRSR000106-1"/>
    </source>
</evidence>
<reference evidence="8 9" key="1">
    <citation type="journal article" date="2018" name="Nat. Biotechnol.">
        <title>A standardized bacterial taxonomy based on genome phylogeny substantially revises the tree of life.</title>
        <authorList>
            <person name="Parks D.H."/>
            <person name="Chuvochina M."/>
            <person name="Waite D.W."/>
            <person name="Rinke C."/>
            <person name="Skarshewski A."/>
            <person name="Chaumeil P.A."/>
            <person name="Hugenholtz P."/>
        </authorList>
    </citation>
    <scope>NUCLEOTIDE SEQUENCE [LARGE SCALE GENOMIC DNA]</scope>
    <source>
        <strain evidence="8">UBA12529</strain>
    </source>
</reference>
<dbReference type="InterPro" id="IPR012301">
    <property type="entry name" value="Malic_N_dom"/>
</dbReference>
<dbReference type="InterPro" id="IPR045213">
    <property type="entry name" value="Malic_NAD-bd_bact_type"/>
</dbReference>
<dbReference type="PANTHER" id="PTHR43237">
    <property type="entry name" value="NADP-DEPENDENT MALIC ENZYME"/>
    <property type="match status" value="1"/>
</dbReference>